<name>A0A9D2P0X6_9FIRM</name>
<dbReference type="AlphaFoldDB" id="A0A9D2P0X6"/>
<dbReference type="GO" id="GO:0055085">
    <property type="term" value="P:transmembrane transport"/>
    <property type="evidence" value="ECO:0007669"/>
    <property type="project" value="InterPro"/>
</dbReference>
<evidence type="ECO:0000256" key="6">
    <source>
        <dbReference type="ARBA" id="ARBA00023136"/>
    </source>
</evidence>
<comment type="caution">
    <text evidence="9">The sequence shown here is derived from an EMBL/GenBank/DDBJ whole genome shotgun (WGS) entry which is preliminary data.</text>
</comment>
<evidence type="ECO:0000256" key="3">
    <source>
        <dbReference type="ARBA" id="ARBA00022475"/>
    </source>
</evidence>
<evidence type="ECO:0000313" key="9">
    <source>
        <dbReference type="EMBL" id="HJC41572.1"/>
    </source>
</evidence>
<dbReference type="Pfam" id="PF00528">
    <property type="entry name" value="BPD_transp_1"/>
    <property type="match status" value="1"/>
</dbReference>
<evidence type="ECO:0000259" key="8">
    <source>
        <dbReference type="PROSITE" id="PS50928"/>
    </source>
</evidence>
<evidence type="ECO:0000256" key="4">
    <source>
        <dbReference type="ARBA" id="ARBA00022692"/>
    </source>
</evidence>
<feature type="transmembrane region" description="Helical" evidence="7">
    <location>
        <begin position="96"/>
        <end position="118"/>
    </location>
</feature>
<evidence type="ECO:0000256" key="1">
    <source>
        <dbReference type="ARBA" id="ARBA00004651"/>
    </source>
</evidence>
<evidence type="ECO:0000256" key="2">
    <source>
        <dbReference type="ARBA" id="ARBA00022448"/>
    </source>
</evidence>
<dbReference type="PANTHER" id="PTHR43386:SF1">
    <property type="entry name" value="D,D-DIPEPTIDE TRANSPORT SYSTEM PERMEASE PROTEIN DDPC-RELATED"/>
    <property type="match status" value="1"/>
</dbReference>
<dbReference type="PROSITE" id="PS50928">
    <property type="entry name" value="ABC_TM1"/>
    <property type="match status" value="1"/>
</dbReference>
<dbReference type="GO" id="GO:0005886">
    <property type="term" value="C:plasma membrane"/>
    <property type="evidence" value="ECO:0007669"/>
    <property type="project" value="UniProtKB-SubCell"/>
</dbReference>
<keyword evidence="4 7" id="KW-0812">Transmembrane</keyword>
<keyword evidence="2 7" id="KW-0813">Transport</keyword>
<sequence length="201" mass="21120">MGRIGMIGIFLLIVVAIIAPTIAPYGPEQMVAMPQLAPCSEYWFGTDNYGRDIFSRIIYGARVSLEVGIIAVGIGATAGYVLGLIAGYFEGIVDRVIMCVMDILFAFPSILLAIFISAVLGRGLGPTMVAIGIVNIPVFARTVRAAVISAKGLEYVSNARSVGVRTGAILVRHISPNVVAPFTVQATLALSSAILTEASMS</sequence>
<keyword evidence="5 7" id="KW-1133">Transmembrane helix</keyword>
<feature type="domain" description="ABC transmembrane type-1" evidence="8">
    <location>
        <begin position="61"/>
        <end position="201"/>
    </location>
</feature>
<keyword evidence="6 7" id="KW-0472">Membrane</keyword>
<dbReference type="Proteomes" id="UP000823882">
    <property type="component" value="Unassembled WGS sequence"/>
</dbReference>
<dbReference type="CDD" id="cd06261">
    <property type="entry name" value="TM_PBP2"/>
    <property type="match status" value="1"/>
</dbReference>
<evidence type="ECO:0000256" key="7">
    <source>
        <dbReference type="RuleBase" id="RU363032"/>
    </source>
</evidence>
<feature type="transmembrane region" description="Helical" evidence="7">
    <location>
        <begin position="7"/>
        <end position="26"/>
    </location>
</feature>
<gene>
    <name evidence="9" type="ORF">H9701_08470</name>
</gene>
<dbReference type="InterPro" id="IPR035906">
    <property type="entry name" value="MetI-like_sf"/>
</dbReference>
<dbReference type="InterPro" id="IPR000515">
    <property type="entry name" value="MetI-like"/>
</dbReference>
<dbReference type="EMBL" id="DWWJ01000152">
    <property type="protein sequence ID" value="HJC41572.1"/>
    <property type="molecule type" value="Genomic_DNA"/>
</dbReference>
<dbReference type="InterPro" id="IPR050366">
    <property type="entry name" value="BP-dependent_transpt_permease"/>
</dbReference>
<keyword evidence="3" id="KW-1003">Cell membrane</keyword>
<evidence type="ECO:0000256" key="5">
    <source>
        <dbReference type="ARBA" id="ARBA00022989"/>
    </source>
</evidence>
<organism evidence="9 10">
    <name type="scientific">Candidatus Intestinimonas pullistercoris</name>
    <dbReference type="NCBI Taxonomy" id="2838623"/>
    <lineage>
        <taxon>Bacteria</taxon>
        <taxon>Bacillati</taxon>
        <taxon>Bacillota</taxon>
        <taxon>Clostridia</taxon>
        <taxon>Eubacteriales</taxon>
        <taxon>Intestinimonas</taxon>
    </lineage>
</organism>
<reference evidence="9" key="2">
    <citation type="submission" date="2021-04" db="EMBL/GenBank/DDBJ databases">
        <authorList>
            <person name="Gilroy R."/>
        </authorList>
    </citation>
    <scope>NUCLEOTIDE SEQUENCE</scope>
    <source>
        <strain evidence="9">CHK186-1790</strain>
    </source>
</reference>
<evidence type="ECO:0000313" key="10">
    <source>
        <dbReference type="Proteomes" id="UP000823882"/>
    </source>
</evidence>
<comment type="similarity">
    <text evidence="7">Belongs to the binding-protein-dependent transport system permease family.</text>
</comment>
<reference evidence="9" key="1">
    <citation type="journal article" date="2021" name="PeerJ">
        <title>Extensive microbial diversity within the chicken gut microbiome revealed by metagenomics and culture.</title>
        <authorList>
            <person name="Gilroy R."/>
            <person name="Ravi A."/>
            <person name="Getino M."/>
            <person name="Pursley I."/>
            <person name="Horton D.L."/>
            <person name="Alikhan N.F."/>
            <person name="Baker D."/>
            <person name="Gharbi K."/>
            <person name="Hall N."/>
            <person name="Watson M."/>
            <person name="Adriaenssens E.M."/>
            <person name="Foster-Nyarko E."/>
            <person name="Jarju S."/>
            <person name="Secka A."/>
            <person name="Antonio M."/>
            <person name="Oren A."/>
            <person name="Chaudhuri R.R."/>
            <person name="La Ragione R."/>
            <person name="Hildebrand F."/>
            <person name="Pallen M.J."/>
        </authorList>
    </citation>
    <scope>NUCLEOTIDE SEQUENCE</scope>
    <source>
        <strain evidence="9">CHK186-1790</strain>
    </source>
</reference>
<dbReference type="SUPFAM" id="SSF161098">
    <property type="entry name" value="MetI-like"/>
    <property type="match status" value="1"/>
</dbReference>
<feature type="transmembrane region" description="Helical" evidence="7">
    <location>
        <begin position="69"/>
        <end position="89"/>
    </location>
</feature>
<protein>
    <submittedName>
        <fullName evidence="9">ABC transporter permease</fullName>
    </submittedName>
</protein>
<comment type="subcellular location">
    <subcellularLocation>
        <location evidence="1 7">Cell membrane</location>
        <topology evidence="1 7">Multi-pass membrane protein</topology>
    </subcellularLocation>
</comment>
<dbReference type="Gene3D" id="1.10.3720.10">
    <property type="entry name" value="MetI-like"/>
    <property type="match status" value="1"/>
</dbReference>
<dbReference type="PANTHER" id="PTHR43386">
    <property type="entry name" value="OLIGOPEPTIDE TRANSPORT SYSTEM PERMEASE PROTEIN APPC"/>
    <property type="match status" value="1"/>
</dbReference>
<proteinExistence type="inferred from homology"/>
<feature type="non-terminal residue" evidence="9">
    <location>
        <position position="201"/>
    </location>
</feature>
<accession>A0A9D2P0X6</accession>